<dbReference type="Pfam" id="PF02518">
    <property type="entry name" value="HATPase_c"/>
    <property type="match status" value="1"/>
</dbReference>
<sequence>MKLSIKICSPFIILFLVLLCSCHNGNTSFGKAQPQETVLKLSKNESIAFNCFTKQKYEAAYRHYIKLRGDYLAIKDTANAGYACYMMAQIQMTVGDYNGCENTAVDALKLLKVVGKRGNLVSTYNLLGIVSRKILDYDNAIVNYKKAAAYTSDSLSIYIIYNNIASLYITTNHYRNAIEILEKIIKSSYVSADPQTKARVLDNLGWAYSKVKKPEALTYLKSGLQLREKIGDLKGLISSYHNLHNFYITVNKPLALQYALMAYKTASQIKNNEEKLIALKEIIKSTDGKQRNMYTNEFMILDDFLNKERSKTENKFAKIKYDYSEMKAERDKTVLKSQRDKLLITVLILVAGFILLITVFLFIAQRLKLKKAKLEETYKAEGRISKKIHDELANDVFETIVFTQTLQLDNPAKKDMLLKTLDKVYEKTRDISRENANIDADADFHTILIEMLALFKTKEVNILPVNAEAIAWNTINEYKKNTLHKVLRELMVNMKKHSQATLVTIKFTINNKKLVVTYADNGIGIKKESFIRKNGLQNAESRIKLVNGTVTFDEISKGVKISIVIPL</sequence>
<reference evidence="9 10" key="1">
    <citation type="submission" date="2015-08" db="EMBL/GenBank/DDBJ databases">
        <title>Whole genome sequence of Flavobacterium akiainvivens IK-1T, from decaying Wikstroemia oahuensis, an endemic Hawaiian shrub.</title>
        <authorList>
            <person name="Wan X."/>
            <person name="Hou S."/>
            <person name="Saito J."/>
            <person name="Donachie S."/>
        </authorList>
    </citation>
    <scope>NUCLEOTIDE SEQUENCE [LARGE SCALE GENOMIC DNA]</scope>
    <source>
        <strain evidence="9 10">IK-1</strain>
    </source>
</reference>
<organism evidence="9 10">
    <name type="scientific">Flavobacterium akiainvivens</name>
    <dbReference type="NCBI Taxonomy" id="1202724"/>
    <lineage>
        <taxon>Bacteria</taxon>
        <taxon>Pseudomonadati</taxon>
        <taxon>Bacteroidota</taxon>
        <taxon>Flavobacteriia</taxon>
        <taxon>Flavobacteriales</taxon>
        <taxon>Flavobacteriaceae</taxon>
        <taxon>Flavobacterium</taxon>
    </lineage>
</organism>
<dbReference type="PANTHER" id="PTHR24421:SF10">
    <property type="entry name" value="NITRATE_NITRITE SENSOR PROTEIN NARQ"/>
    <property type="match status" value="1"/>
</dbReference>
<dbReference type="SUPFAM" id="SSF55874">
    <property type="entry name" value="ATPase domain of HSP90 chaperone/DNA topoisomerase II/histidine kinase"/>
    <property type="match status" value="1"/>
</dbReference>
<evidence type="ECO:0000256" key="1">
    <source>
        <dbReference type="ARBA" id="ARBA00000085"/>
    </source>
</evidence>
<dbReference type="AlphaFoldDB" id="A0A0M8MAV2"/>
<proteinExistence type="predicted"/>
<keyword evidence="6" id="KW-1133">Transmembrane helix</keyword>
<dbReference type="InterPro" id="IPR036890">
    <property type="entry name" value="HATPase_C_sf"/>
</dbReference>
<dbReference type="PROSITE" id="PS51257">
    <property type="entry name" value="PROKAR_LIPOPROTEIN"/>
    <property type="match status" value="1"/>
</dbReference>
<dbReference type="GO" id="GO:0004673">
    <property type="term" value="F:protein histidine kinase activity"/>
    <property type="evidence" value="ECO:0007669"/>
    <property type="project" value="UniProtKB-EC"/>
</dbReference>
<protein>
    <recommendedName>
        <fullName evidence="2">histidine kinase</fullName>
        <ecNumber evidence="2">2.7.13.3</ecNumber>
    </recommendedName>
</protein>
<dbReference type="InterPro" id="IPR011990">
    <property type="entry name" value="TPR-like_helical_dom_sf"/>
</dbReference>
<evidence type="ECO:0000313" key="10">
    <source>
        <dbReference type="Proteomes" id="UP000037755"/>
    </source>
</evidence>
<keyword evidence="6" id="KW-0472">Membrane</keyword>
<dbReference type="RefSeq" id="WP_054405858.1">
    <property type="nucleotide sequence ID" value="NZ_FOYA01000004.1"/>
</dbReference>
<evidence type="ECO:0000256" key="2">
    <source>
        <dbReference type="ARBA" id="ARBA00012438"/>
    </source>
</evidence>
<evidence type="ECO:0000313" key="9">
    <source>
        <dbReference type="EMBL" id="KOS04814.1"/>
    </source>
</evidence>
<feature type="domain" description="Histidine kinase/HSP90-like ATPase" evidence="8">
    <location>
        <begin position="480"/>
        <end position="567"/>
    </location>
</feature>
<dbReference type="Gene3D" id="1.25.40.10">
    <property type="entry name" value="Tetratricopeptide repeat domain"/>
    <property type="match status" value="2"/>
</dbReference>
<keyword evidence="6" id="KW-0812">Transmembrane</keyword>
<keyword evidence="4" id="KW-0418">Kinase</keyword>
<evidence type="ECO:0000256" key="3">
    <source>
        <dbReference type="ARBA" id="ARBA00022679"/>
    </source>
</evidence>
<evidence type="ECO:0000256" key="5">
    <source>
        <dbReference type="ARBA" id="ARBA00023012"/>
    </source>
</evidence>
<keyword evidence="7" id="KW-0732">Signal</keyword>
<dbReference type="Pfam" id="PF13181">
    <property type="entry name" value="TPR_8"/>
    <property type="match status" value="1"/>
</dbReference>
<dbReference type="PANTHER" id="PTHR24421">
    <property type="entry name" value="NITRATE/NITRITE SENSOR PROTEIN NARX-RELATED"/>
    <property type="match status" value="1"/>
</dbReference>
<keyword evidence="10" id="KW-1185">Reference proteome</keyword>
<dbReference type="PATRIC" id="fig|1202724.3.peg.243"/>
<dbReference type="OrthoDB" id="943406at2"/>
<comment type="caution">
    <text evidence="9">The sequence shown here is derived from an EMBL/GenBank/DDBJ whole genome shotgun (WGS) entry which is preliminary data.</text>
</comment>
<dbReference type="EMBL" id="LIYD01000005">
    <property type="protein sequence ID" value="KOS04814.1"/>
    <property type="molecule type" value="Genomic_DNA"/>
</dbReference>
<dbReference type="Gene3D" id="3.30.565.10">
    <property type="entry name" value="Histidine kinase-like ATPase, C-terminal domain"/>
    <property type="match status" value="1"/>
</dbReference>
<evidence type="ECO:0000256" key="6">
    <source>
        <dbReference type="SAM" id="Phobius"/>
    </source>
</evidence>
<dbReference type="SUPFAM" id="SSF48452">
    <property type="entry name" value="TPR-like"/>
    <property type="match status" value="1"/>
</dbReference>
<dbReference type="SMART" id="SM00028">
    <property type="entry name" value="TPR"/>
    <property type="match status" value="3"/>
</dbReference>
<name>A0A0M8MAV2_9FLAO</name>
<dbReference type="GO" id="GO:0000160">
    <property type="term" value="P:phosphorelay signal transduction system"/>
    <property type="evidence" value="ECO:0007669"/>
    <property type="project" value="UniProtKB-KW"/>
</dbReference>
<feature type="signal peptide" evidence="7">
    <location>
        <begin position="1"/>
        <end position="24"/>
    </location>
</feature>
<dbReference type="EC" id="2.7.13.3" evidence="2"/>
<accession>A0A0M8MAV2</accession>
<keyword evidence="5" id="KW-0902">Two-component regulatory system</keyword>
<evidence type="ECO:0000256" key="4">
    <source>
        <dbReference type="ARBA" id="ARBA00022777"/>
    </source>
</evidence>
<dbReference type="InterPro" id="IPR050482">
    <property type="entry name" value="Sensor_HK_TwoCompSys"/>
</dbReference>
<comment type="catalytic activity">
    <reaction evidence="1">
        <text>ATP + protein L-histidine = ADP + protein N-phospho-L-histidine.</text>
        <dbReference type="EC" id="2.7.13.3"/>
    </reaction>
</comment>
<dbReference type="InterPro" id="IPR019734">
    <property type="entry name" value="TPR_rpt"/>
</dbReference>
<dbReference type="Proteomes" id="UP000037755">
    <property type="component" value="Unassembled WGS sequence"/>
</dbReference>
<dbReference type="STRING" id="1202724.AM493_01215"/>
<evidence type="ECO:0000256" key="7">
    <source>
        <dbReference type="SAM" id="SignalP"/>
    </source>
</evidence>
<feature type="transmembrane region" description="Helical" evidence="6">
    <location>
        <begin position="342"/>
        <end position="364"/>
    </location>
</feature>
<evidence type="ECO:0000259" key="8">
    <source>
        <dbReference type="Pfam" id="PF02518"/>
    </source>
</evidence>
<keyword evidence="3" id="KW-0808">Transferase</keyword>
<dbReference type="InterPro" id="IPR003594">
    <property type="entry name" value="HATPase_dom"/>
</dbReference>
<feature type="chain" id="PRO_5005818489" description="histidine kinase" evidence="7">
    <location>
        <begin position="25"/>
        <end position="567"/>
    </location>
</feature>
<gene>
    <name evidence="9" type="ORF">AM493_01215</name>
</gene>